<dbReference type="GO" id="GO:0005840">
    <property type="term" value="C:ribosome"/>
    <property type="evidence" value="ECO:0007669"/>
    <property type="project" value="UniProtKB-KW"/>
</dbReference>
<dbReference type="SUPFAM" id="SSF54211">
    <property type="entry name" value="Ribosomal protein S5 domain 2-like"/>
    <property type="match status" value="1"/>
</dbReference>
<dbReference type="GO" id="GO:1990904">
    <property type="term" value="C:ribonucleoprotein complex"/>
    <property type="evidence" value="ECO:0007669"/>
    <property type="project" value="UniProtKB-UniRule"/>
</dbReference>
<dbReference type="InterPro" id="IPR005324">
    <property type="entry name" value="Ribosomal_uS5_C"/>
</dbReference>
<name>A0A0D7AAH0_9AGAR</name>
<evidence type="ECO:0000259" key="6">
    <source>
        <dbReference type="PROSITE" id="PS50881"/>
    </source>
</evidence>
<reference evidence="7 8" key="1">
    <citation type="journal article" date="2015" name="Fungal Genet. Biol.">
        <title>Evolution of novel wood decay mechanisms in Agaricales revealed by the genome sequences of Fistulina hepatica and Cylindrobasidium torrendii.</title>
        <authorList>
            <person name="Floudas D."/>
            <person name="Held B.W."/>
            <person name="Riley R."/>
            <person name="Nagy L.G."/>
            <person name="Koehler G."/>
            <person name="Ransdell A.S."/>
            <person name="Younus H."/>
            <person name="Chow J."/>
            <person name="Chiniquy J."/>
            <person name="Lipzen A."/>
            <person name="Tritt A."/>
            <person name="Sun H."/>
            <person name="Haridas S."/>
            <person name="LaButti K."/>
            <person name="Ohm R.A."/>
            <person name="Kues U."/>
            <person name="Blanchette R.A."/>
            <person name="Grigoriev I.V."/>
            <person name="Minto R.E."/>
            <person name="Hibbett D.S."/>
        </authorList>
    </citation>
    <scope>NUCLEOTIDE SEQUENCE [LARGE SCALE GENOMIC DNA]</scope>
    <source>
        <strain evidence="7 8">ATCC 64428</strain>
    </source>
</reference>
<sequence>MERSDFDFRSVTWKPNDTKGSVSASLNSEVPKRPFPFVYDLLSRIVKQQTGKGKIARIERICIVGNGKGMVGLGIGKDAEGHRALDRARGRAVKNMDFVERFEERTIYTEMQAKLGSTRIIMRPRPVGFGLRCNPYMHQIFRACGIKDISAKVWGSRNPINVMHATLRMLQSGHAPILMGDGLGGPGRKLSKGSGIMSQEAVERSRGRRLATLRKTT</sequence>
<dbReference type="GO" id="GO:0005737">
    <property type="term" value="C:cytoplasm"/>
    <property type="evidence" value="ECO:0007669"/>
    <property type="project" value="UniProtKB-ARBA"/>
</dbReference>
<dbReference type="InterPro" id="IPR014721">
    <property type="entry name" value="Ribsml_uS5_D2-typ_fold_subgr"/>
</dbReference>
<keyword evidence="2 4" id="KW-0689">Ribosomal protein</keyword>
<feature type="domain" description="S5 DRBM" evidence="6">
    <location>
        <begin position="46"/>
        <end position="99"/>
    </location>
</feature>
<gene>
    <name evidence="7" type="ORF">FISHEDRAFT_66107</name>
</gene>
<protein>
    <submittedName>
        <fullName evidence="7">Ribosomal protein S5 domain 2-like protein</fullName>
    </submittedName>
</protein>
<dbReference type="Proteomes" id="UP000054144">
    <property type="component" value="Unassembled WGS sequence"/>
</dbReference>
<dbReference type="SUPFAM" id="SSF54768">
    <property type="entry name" value="dsRNA-binding domain-like"/>
    <property type="match status" value="1"/>
</dbReference>
<evidence type="ECO:0000256" key="4">
    <source>
        <dbReference type="PROSITE-ProRule" id="PRU00268"/>
    </source>
</evidence>
<dbReference type="Gene3D" id="3.30.230.10">
    <property type="match status" value="1"/>
</dbReference>
<dbReference type="PANTHER" id="PTHR48277">
    <property type="entry name" value="MITOCHONDRIAL RIBOSOMAL PROTEIN S5"/>
    <property type="match status" value="1"/>
</dbReference>
<evidence type="ECO:0000256" key="1">
    <source>
        <dbReference type="ARBA" id="ARBA00008945"/>
    </source>
</evidence>
<dbReference type="GO" id="GO:0003735">
    <property type="term" value="F:structural constituent of ribosome"/>
    <property type="evidence" value="ECO:0007669"/>
    <property type="project" value="UniProtKB-UniRule"/>
</dbReference>
<keyword evidence="3 4" id="KW-0687">Ribonucleoprotein</keyword>
<dbReference type="Gene3D" id="3.30.160.20">
    <property type="match status" value="1"/>
</dbReference>
<dbReference type="GO" id="GO:0006412">
    <property type="term" value="P:translation"/>
    <property type="evidence" value="ECO:0007669"/>
    <property type="project" value="InterPro"/>
</dbReference>
<dbReference type="FunFam" id="3.30.230.10:FF:000002">
    <property type="entry name" value="30S ribosomal protein S5"/>
    <property type="match status" value="1"/>
</dbReference>
<dbReference type="EMBL" id="KN881942">
    <property type="protein sequence ID" value="KIY47394.1"/>
    <property type="molecule type" value="Genomic_DNA"/>
</dbReference>
<dbReference type="PANTHER" id="PTHR48277:SF1">
    <property type="entry name" value="MITOCHONDRIAL RIBOSOMAL PROTEIN S5"/>
    <property type="match status" value="1"/>
</dbReference>
<accession>A0A0D7AAH0</accession>
<evidence type="ECO:0000256" key="3">
    <source>
        <dbReference type="ARBA" id="ARBA00023274"/>
    </source>
</evidence>
<dbReference type="InterPro" id="IPR020568">
    <property type="entry name" value="Ribosomal_Su5_D2-typ_SF"/>
</dbReference>
<dbReference type="Pfam" id="PF03719">
    <property type="entry name" value="Ribosomal_S5_C"/>
    <property type="match status" value="1"/>
</dbReference>
<proteinExistence type="inferred from homology"/>
<keyword evidence="8" id="KW-1185">Reference proteome</keyword>
<dbReference type="OrthoDB" id="309483at2759"/>
<dbReference type="PROSITE" id="PS50881">
    <property type="entry name" value="S5_DSRBD"/>
    <property type="match status" value="1"/>
</dbReference>
<organism evidence="7 8">
    <name type="scientific">Fistulina hepatica ATCC 64428</name>
    <dbReference type="NCBI Taxonomy" id="1128425"/>
    <lineage>
        <taxon>Eukaryota</taxon>
        <taxon>Fungi</taxon>
        <taxon>Dikarya</taxon>
        <taxon>Basidiomycota</taxon>
        <taxon>Agaricomycotina</taxon>
        <taxon>Agaricomycetes</taxon>
        <taxon>Agaricomycetidae</taxon>
        <taxon>Agaricales</taxon>
        <taxon>Fistulinaceae</taxon>
        <taxon>Fistulina</taxon>
    </lineage>
</organism>
<dbReference type="GO" id="GO:0003723">
    <property type="term" value="F:RNA binding"/>
    <property type="evidence" value="ECO:0007669"/>
    <property type="project" value="InterPro"/>
</dbReference>
<dbReference type="InterPro" id="IPR013810">
    <property type="entry name" value="Ribosomal_uS5_N"/>
</dbReference>
<evidence type="ECO:0000256" key="2">
    <source>
        <dbReference type="ARBA" id="ARBA00022980"/>
    </source>
</evidence>
<comment type="similarity">
    <text evidence="1 5">Belongs to the universal ribosomal protein uS5 family.</text>
</comment>
<dbReference type="Pfam" id="PF00333">
    <property type="entry name" value="Ribosomal_S5"/>
    <property type="match status" value="1"/>
</dbReference>
<evidence type="ECO:0000313" key="8">
    <source>
        <dbReference type="Proteomes" id="UP000054144"/>
    </source>
</evidence>
<dbReference type="AlphaFoldDB" id="A0A0D7AAH0"/>
<dbReference type="InterPro" id="IPR000851">
    <property type="entry name" value="Ribosomal_uS5"/>
</dbReference>
<evidence type="ECO:0000313" key="7">
    <source>
        <dbReference type="EMBL" id="KIY47394.1"/>
    </source>
</evidence>
<evidence type="ECO:0000256" key="5">
    <source>
        <dbReference type="RuleBase" id="RU003823"/>
    </source>
</evidence>